<comment type="caution">
    <text evidence="9">The sequence shown here is derived from an EMBL/GenBank/DDBJ whole genome shotgun (WGS) entry which is preliminary data.</text>
</comment>
<dbReference type="Pfam" id="PF12937">
    <property type="entry name" value="F-box-like"/>
    <property type="match status" value="1"/>
</dbReference>
<feature type="compositionally biased region" description="Polar residues" evidence="7">
    <location>
        <begin position="702"/>
        <end position="713"/>
    </location>
</feature>
<dbReference type="GO" id="GO:0031146">
    <property type="term" value="P:SCF-dependent proteasomal ubiquitin-dependent protein catabolic process"/>
    <property type="evidence" value="ECO:0007669"/>
    <property type="project" value="TreeGrafter"/>
</dbReference>
<feature type="compositionally biased region" description="Polar residues" evidence="7">
    <location>
        <begin position="21"/>
        <end position="32"/>
    </location>
</feature>
<evidence type="ECO:0000313" key="9">
    <source>
        <dbReference type="EMBL" id="CAG2211622.1"/>
    </source>
</evidence>
<accession>A0A8S3RZI0</accession>
<feature type="region of interest" description="Disordered" evidence="7">
    <location>
        <begin position="525"/>
        <end position="554"/>
    </location>
</feature>
<gene>
    <name evidence="9" type="ORF">MEDL_25626</name>
</gene>
<dbReference type="PANTHER" id="PTHR12874:SF29">
    <property type="entry name" value="F-BOX ONLY PROTEIN 9"/>
    <property type="match status" value="1"/>
</dbReference>
<organism evidence="9 10">
    <name type="scientific">Mytilus edulis</name>
    <name type="common">Blue mussel</name>
    <dbReference type="NCBI Taxonomy" id="6550"/>
    <lineage>
        <taxon>Eukaryota</taxon>
        <taxon>Metazoa</taxon>
        <taxon>Spiralia</taxon>
        <taxon>Lophotrochozoa</taxon>
        <taxon>Mollusca</taxon>
        <taxon>Bivalvia</taxon>
        <taxon>Autobranchia</taxon>
        <taxon>Pteriomorphia</taxon>
        <taxon>Mytilida</taxon>
        <taxon>Mytiloidea</taxon>
        <taxon>Mytilidae</taxon>
        <taxon>Mytilinae</taxon>
        <taxon>Mytilus</taxon>
    </lineage>
</organism>
<sequence>MIKILMLIPTVEEDKQELMKNTKNTNANQTPTVEEEGVNTNDTNDSNTNANQTPTVEEETPTVEEEVSRVNEKHNDTNDSNTNANQTPTVEEETPTAEEARVNEKHKLANTNESDTYSRGRDTNSRRRGKQELMKNTTILNDSNTNANQTPTVEEEEARVNEKHNDSPMIAILMLIRHPHNTNANQTPTVEEEEAGVNENTMIPMIDVNTYSRGRGKQELMKNTNDTNDSNTNANQTPTVEEETPTVEEEDTNSRRRKGKGRVNKNTMKVPMIVILNANQTPTVEERDTYSKGRGKQKLMKSNDTNDGNANANQTPTKLEEKSRGRGKQELMKKHKLIPMIHTNANQTPTVEEERGRGTGVNEKHNDTKYSNTNANQTPSRGRVEEEVSKELMKKHNDTNDSNTNANQTPTVEEETPTVRGRGKQELMKNTMIPMIAILMLIRHNYSREDSRGRGKQELMKNTMIPMIAILMLNSRGRDTYSRGRGKQELMKNTMILNDKCNTNANQTPTVEEETPTVEEEVKTRVNEKHNTNDSNTNANQTPTVEEETPTVEERGKQELMKNTMIPMIAILMLIDTNSRGNRGRGKQELMKKHNDTNDSNTNANQTPTVEEETPTVRGRDTYSRGRGKQELMKKHNDTNDSNTNNQTPTVEERGKQGVNEKVILDTNDSNTNANQTPTVEEETPTVEEEVSRVNEKHNDTNDSNTNANQTPTVEEEVNRNTYSRGRGKQELMKKHNDTNDSNTNANRTPTVEEEVARVNEKHNDTNDSNTIRGRGKQELMKKHNDTNDSNTNANQTPLSRGRDTYSRGRGKQRVNEKHNDTNDSNTNANQTPTVEEETPTVRGRGKQELNEKHNDTNDSNTNANQTPTVEEEVSKDTYSRGSVAGVNETHDTNDSNTNANQTPTVEEETPTVRGRGKQELMKNTMIPMIAILMLIRHLQHQQWEEVSRVNEKHNDTNDSNTNANQTPTVEEEMTYSRGRDTYSRGRGKQELMKNTTMLPMIAILMLIRHHNSRRRDTNSRRRGKQELMKKNNDTNDSNTNANQTPTIRDTNSRGRGKQELMKNTTIPMIAILMLIRHHRGRGKLNENTMIPMSNTNANRTPTVEEETPTVEEEVSRVNEKHNDTNDSNTNANQTPTVEEETPTVEEERLSRIVNENQQQELMKNMTNDSNTNANQTPTVEEEVSKNTYSREEVSRVNEKHNDTNDSNTNANQTPTVEEETPTVEEKVNQELMKNTMIPMIAILMLIRHLHRGRGKQELMKKHNDTNDSNTNANQTPTVEEETPTVEEEAKFLFYKGMKLEQSGHLYEAIKYYREATHLDSEIEFKCYSSGKSPRERQERRDSDDDLVTHFQKLQIDHRKICQQQFEQNATHISVLPVELLIYIFKWVVSPDLDIKQLEILSEVSRGFHICARDDGIWRQICSRTWGPNTGKLRKYVSWRNMFINRPHVLFNGCYISRTSYMRVGEKSLDSFYKPWHLVEYFRYMRFFPDGVMLMISSSEDPYTTLSKLRSQSTREQGLLIGRYRFNGDRITSVLKRVKTKDSTLNYYPRKRQPRQQIDPNEMEQTFQVEMEIQNHKDRCHAKLVWLHYSVTTCYKATGQLNETDFELNNKNYPPLLFSRVLSYTAESESPLE</sequence>
<feature type="compositionally biased region" description="Polar residues" evidence="7">
    <location>
        <begin position="1166"/>
        <end position="1179"/>
    </location>
</feature>
<evidence type="ECO:0000256" key="3">
    <source>
        <dbReference type="ARBA" id="ARBA00019775"/>
    </source>
</evidence>
<feature type="compositionally biased region" description="Basic and acidic residues" evidence="7">
    <location>
        <begin position="98"/>
        <end position="107"/>
    </location>
</feature>
<feature type="region of interest" description="Disordered" evidence="7">
    <location>
        <begin position="500"/>
        <end position="519"/>
    </location>
</feature>
<feature type="compositionally biased region" description="Basic and acidic residues" evidence="7">
    <location>
        <begin position="382"/>
        <end position="399"/>
    </location>
</feature>
<dbReference type="Gene3D" id="1.20.1280.50">
    <property type="match status" value="1"/>
</dbReference>
<feature type="compositionally biased region" description="Polar residues" evidence="7">
    <location>
        <begin position="858"/>
        <end position="869"/>
    </location>
</feature>
<evidence type="ECO:0000259" key="8">
    <source>
        <dbReference type="PROSITE" id="PS50181"/>
    </source>
</evidence>
<keyword evidence="6" id="KW-0802">TPR repeat</keyword>
<feature type="region of interest" description="Disordered" evidence="7">
    <location>
        <begin position="220"/>
        <end position="266"/>
    </location>
</feature>
<feature type="region of interest" description="Disordered" evidence="7">
    <location>
        <begin position="1166"/>
        <end position="1224"/>
    </location>
</feature>
<feature type="compositionally biased region" description="Basic and acidic residues" evidence="7">
    <location>
        <begin position="1183"/>
        <end position="1204"/>
    </location>
</feature>
<evidence type="ECO:0000256" key="7">
    <source>
        <dbReference type="SAM" id="MobiDB-lite"/>
    </source>
</evidence>
<dbReference type="Pfam" id="PF19270">
    <property type="entry name" value="FBO_C"/>
    <property type="match status" value="1"/>
</dbReference>
<feature type="compositionally biased region" description="Basic and acidic residues" evidence="7">
    <location>
        <begin position="586"/>
        <end position="597"/>
    </location>
</feature>
<feature type="compositionally biased region" description="Basic and acidic residues" evidence="7">
    <location>
        <begin position="690"/>
        <end position="701"/>
    </location>
</feature>
<keyword evidence="10" id="KW-1185">Reference proteome</keyword>
<feature type="compositionally biased region" description="Acidic residues" evidence="7">
    <location>
        <begin position="680"/>
        <end position="689"/>
    </location>
</feature>
<dbReference type="OrthoDB" id="2117972at2759"/>
<reference evidence="9" key="1">
    <citation type="submission" date="2021-03" db="EMBL/GenBank/DDBJ databases">
        <authorList>
            <person name="Bekaert M."/>
        </authorList>
    </citation>
    <scope>NUCLEOTIDE SEQUENCE</scope>
</reference>
<feature type="compositionally biased region" description="Polar residues" evidence="7">
    <location>
        <begin position="740"/>
        <end position="750"/>
    </location>
</feature>
<dbReference type="FunFam" id="1.20.1280.50:FF:000012">
    <property type="entry name" value="F-box only protein 9"/>
    <property type="match status" value="1"/>
</dbReference>
<evidence type="ECO:0000256" key="1">
    <source>
        <dbReference type="ARBA" id="ARBA00004496"/>
    </source>
</evidence>
<dbReference type="PROSITE" id="PS50181">
    <property type="entry name" value="FBOX"/>
    <property type="match status" value="1"/>
</dbReference>
<feature type="compositionally biased region" description="Basic and acidic residues" evidence="7">
    <location>
        <begin position="776"/>
        <end position="787"/>
    </location>
</feature>
<feature type="compositionally biased region" description="Basic and acidic residues" evidence="7">
    <location>
        <begin position="1015"/>
        <end position="1034"/>
    </location>
</feature>
<dbReference type="GO" id="GO:0005737">
    <property type="term" value="C:cytoplasm"/>
    <property type="evidence" value="ECO:0007669"/>
    <property type="project" value="UniProtKB-SubCell"/>
</dbReference>
<dbReference type="EMBL" id="CAJPWZ010001265">
    <property type="protein sequence ID" value="CAG2211622.1"/>
    <property type="molecule type" value="Genomic_DNA"/>
</dbReference>
<feature type="compositionally biased region" description="Acidic residues" evidence="7">
    <location>
        <begin position="56"/>
        <end position="65"/>
    </location>
</feature>
<feature type="region of interest" description="Disordered" evidence="7">
    <location>
        <begin position="21"/>
        <end position="128"/>
    </location>
</feature>
<evidence type="ECO:0000313" key="10">
    <source>
        <dbReference type="Proteomes" id="UP000683360"/>
    </source>
</evidence>
<dbReference type="Proteomes" id="UP000683360">
    <property type="component" value="Unassembled WGS sequence"/>
</dbReference>
<keyword evidence="5" id="KW-0833">Ubl conjugation pathway</keyword>
<feature type="compositionally biased region" description="Polar residues" evidence="7">
    <location>
        <begin position="1086"/>
        <end position="1100"/>
    </location>
</feature>
<comment type="pathway">
    <text evidence="2">Protein modification; protein ubiquitination.</text>
</comment>
<feature type="compositionally biased region" description="Acidic residues" evidence="7">
    <location>
        <begin position="1104"/>
        <end position="1113"/>
    </location>
</feature>
<feature type="compositionally biased region" description="Polar residues" evidence="7">
    <location>
        <begin position="667"/>
        <end position="676"/>
    </location>
</feature>
<feature type="region of interest" description="Disordered" evidence="7">
    <location>
        <begin position="951"/>
        <end position="986"/>
    </location>
</feature>
<feature type="compositionally biased region" description="Basic and acidic residues" evidence="7">
    <location>
        <begin position="318"/>
        <end position="329"/>
    </location>
</feature>
<evidence type="ECO:0000256" key="6">
    <source>
        <dbReference type="ARBA" id="ARBA00022803"/>
    </source>
</evidence>
<protein>
    <recommendedName>
        <fullName evidence="3">F-box only protein 9</fullName>
    </recommendedName>
</protein>
<feature type="compositionally biased region" description="Polar residues" evidence="7">
    <location>
        <begin position="958"/>
        <end position="969"/>
    </location>
</feature>
<feature type="compositionally biased region" description="Low complexity" evidence="7">
    <location>
        <begin position="39"/>
        <end position="55"/>
    </location>
</feature>
<feature type="compositionally biased region" description="Basic and acidic residues" evidence="7">
    <location>
        <begin position="116"/>
        <end position="128"/>
    </location>
</feature>
<feature type="compositionally biased region" description="Basic and acidic residues" evidence="7">
    <location>
        <begin position="755"/>
        <end position="766"/>
    </location>
</feature>
<dbReference type="PANTHER" id="PTHR12874">
    <property type="entry name" value="F-BOX ONLY PROTEIN 48-RELATED"/>
    <property type="match status" value="1"/>
</dbReference>
<evidence type="ECO:0000256" key="4">
    <source>
        <dbReference type="ARBA" id="ARBA00022490"/>
    </source>
</evidence>
<dbReference type="SUPFAM" id="SSF81383">
    <property type="entry name" value="F-box domain"/>
    <property type="match status" value="1"/>
</dbReference>
<feature type="compositionally biased region" description="Basic and acidic residues" evidence="7">
    <location>
        <begin position="618"/>
        <end position="639"/>
    </location>
</feature>
<dbReference type="InterPro" id="IPR001810">
    <property type="entry name" value="F-box_dom"/>
</dbReference>
<feature type="domain" description="F-box" evidence="8">
    <location>
        <begin position="1370"/>
        <end position="1421"/>
    </location>
</feature>
<dbReference type="CDD" id="cd22089">
    <property type="entry name" value="F-box_FBXO9"/>
    <property type="match status" value="1"/>
</dbReference>
<keyword evidence="4" id="KW-0963">Cytoplasm</keyword>
<proteinExistence type="predicted"/>
<feature type="compositionally biased region" description="Polar residues" evidence="7">
    <location>
        <begin position="788"/>
        <end position="799"/>
    </location>
</feature>
<feature type="compositionally biased region" description="Basic and acidic residues" evidence="7">
    <location>
        <begin position="846"/>
        <end position="857"/>
    </location>
</feature>
<feature type="region of interest" description="Disordered" evidence="7">
    <location>
        <begin position="348"/>
        <end position="421"/>
    </location>
</feature>
<dbReference type="InterPro" id="IPR036047">
    <property type="entry name" value="F-box-like_dom_sf"/>
</dbReference>
<feature type="region of interest" description="Disordered" evidence="7">
    <location>
        <begin position="1010"/>
        <end position="1057"/>
    </location>
</feature>
<feature type="compositionally biased region" description="Basic and acidic residues" evidence="7">
    <location>
        <begin position="1114"/>
        <end position="1125"/>
    </location>
</feature>
<dbReference type="InterPro" id="IPR045464">
    <property type="entry name" value="Hrt3/FBXO9_C"/>
</dbReference>
<feature type="compositionally biased region" description="Acidic residues" evidence="7">
    <location>
        <begin position="240"/>
        <end position="251"/>
    </location>
</feature>
<feature type="compositionally biased region" description="Basic and acidic residues" evidence="7">
    <location>
        <begin position="352"/>
        <end position="368"/>
    </location>
</feature>
<feature type="region of interest" description="Disordered" evidence="7">
    <location>
        <begin position="1261"/>
        <end position="1285"/>
    </location>
</feature>
<feature type="region of interest" description="Disordered" evidence="7">
    <location>
        <begin position="579"/>
        <end position="915"/>
    </location>
</feature>
<feature type="compositionally biased region" description="Basic and acidic residues" evidence="7">
    <location>
        <begin position="728"/>
        <end position="739"/>
    </location>
</feature>
<dbReference type="GO" id="GO:0019005">
    <property type="term" value="C:SCF ubiquitin ligase complex"/>
    <property type="evidence" value="ECO:0007669"/>
    <property type="project" value="TreeGrafter"/>
</dbReference>
<feature type="compositionally biased region" description="Polar residues" evidence="7">
    <location>
        <begin position="300"/>
        <end position="317"/>
    </location>
</feature>
<feature type="region of interest" description="Disordered" evidence="7">
    <location>
        <begin position="278"/>
        <end position="329"/>
    </location>
</feature>
<evidence type="ECO:0000256" key="5">
    <source>
        <dbReference type="ARBA" id="ARBA00022786"/>
    </source>
</evidence>
<evidence type="ECO:0000256" key="2">
    <source>
        <dbReference type="ARBA" id="ARBA00004906"/>
    </source>
</evidence>
<feature type="compositionally biased region" description="Basic and acidic residues" evidence="7">
    <location>
        <begin position="66"/>
        <end position="77"/>
    </location>
</feature>
<feature type="compositionally biased region" description="Low complexity" evidence="7">
    <location>
        <begin position="223"/>
        <end position="239"/>
    </location>
</feature>
<feature type="region of interest" description="Disordered" evidence="7">
    <location>
        <begin position="1086"/>
        <end position="1148"/>
    </location>
</feature>
<feature type="compositionally biased region" description="Polar residues" evidence="7">
    <location>
        <begin position="369"/>
        <end position="380"/>
    </location>
</feature>
<name>A0A8S3RZI0_MYTED</name>
<comment type="subcellular location">
    <subcellularLocation>
        <location evidence="1">Cytoplasm</location>
    </subcellularLocation>
</comment>